<dbReference type="InterPro" id="IPR036866">
    <property type="entry name" value="RibonucZ/Hydroxyglut_hydro"/>
</dbReference>
<keyword evidence="3 6" id="KW-0378">Hydrolase</keyword>
<reference evidence="6 7" key="1">
    <citation type="journal article" date="2019" name="Emerg. Microbes Infect.">
        <title>Comprehensive subspecies identification of 175 nontuberculous mycobacteria species based on 7547 genomic profiles.</title>
        <authorList>
            <person name="Matsumoto Y."/>
            <person name="Kinjo T."/>
            <person name="Motooka D."/>
            <person name="Nabeya D."/>
            <person name="Jung N."/>
            <person name="Uechi K."/>
            <person name="Horii T."/>
            <person name="Iida T."/>
            <person name="Fujita J."/>
            <person name="Nakamura S."/>
        </authorList>
    </citation>
    <scope>NUCLEOTIDE SEQUENCE [LARGE SCALE GENOMIC DNA]</scope>
    <source>
        <strain evidence="6 7">JCM 13392</strain>
    </source>
</reference>
<feature type="domain" description="Metallo-beta-lactamase" evidence="5">
    <location>
        <begin position="62"/>
        <end position="270"/>
    </location>
</feature>
<sequence>MTFGGIVAQSAVRRWQLDDLTFTYVVDGAMWLAARTFLRDVPREYWDDHPDEIGPDGFVAMSTGGLLVESPQATVLIDAGMGQVVDESPFGRTDCGEFLNTLARLGVQRDAIDVCALTHLHVDHAGWIFVPDGNGSRRPTFPRARYVVAEAEWAPVQRGEHPVGTSDHESVLEPLGRHHNVVLIADGNEIAPGVRALVTPGHSAGHTSYIITSSAGNRLVAFGDAFHVPAQLDHPEWGSAPDAMPAAVPTARGRLLDELCRPDTFAFAIHFGDQSFGQVVREPGATRWRPVDTDFLFGPPR</sequence>
<dbReference type="EMBL" id="BLKT01000003">
    <property type="protein sequence ID" value="GFG57865.1"/>
    <property type="molecule type" value="Genomic_DNA"/>
</dbReference>
<evidence type="ECO:0000313" key="7">
    <source>
        <dbReference type="Proteomes" id="UP000465241"/>
    </source>
</evidence>
<evidence type="ECO:0000256" key="3">
    <source>
        <dbReference type="ARBA" id="ARBA00022801"/>
    </source>
</evidence>
<evidence type="ECO:0000256" key="4">
    <source>
        <dbReference type="ARBA" id="ARBA00022833"/>
    </source>
</evidence>
<evidence type="ECO:0000259" key="5">
    <source>
        <dbReference type="SMART" id="SM00849"/>
    </source>
</evidence>
<comment type="caution">
    <text evidence="6">The sequence shown here is derived from an EMBL/GenBank/DDBJ whole genome shotgun (WGS) entry which is preliminary data.</text>
</comment>
<gene>
    <name evidence="6" type="ORF">MMUR_20010</name>
</gene>
<dbReference type="GO" id="GO:0046872">
    <property type="term" value="F:metal ion binding"/>
    <property type="evidence" value="ECO:0007669"/>
    <property type="project" value="UniProtKB-KW"/>
</dbReference>
<dbReference type="GO" id="GO:0016787">
    <property type="term" value="F:hydrolase activity"/>
    <property type="evidence" value="ECO:0007669"/>
    <property type="project" value="UniProtKB-KW"/>
</dbReference>
<accession>A0A7I9WJE8</accession>
<comment type="similarity">
    <text evidence="1">Belongs to the metallo-beta-lactamase superfamily.</text>
</comment>
<name>A0A7I9WJE8_9MYCO</name>
<dbReference type="InterPro" id="IPR001279">
    <property type="entry name" value="Metallo-B-lactamas"/>
</dbReference>
<keyword evidence="7" id="KW-1185">Reference proteome</keyword>
<dbReference type="Gene3D" id="3.60.15.10">
    <property type="entry name" value="Ribonuclease Z/Hydroxyacylglutathione hydrolase-like"/>
    <property type="match status" value="1"/>
</dbReference>
<dbReference type="PANTHER" id="PTHR42978">
    <property type="entry name" value="QUORUM-QUENCHING LACTONASE YTNP-RELATED-RELATED"/>
    <property type="match status" value="1"/>
</dbReference>
<dbReference type="Pfam" id="PF00753">
    <property type="entry name" value="Lactamase_B"/>
    <property type="match status" value="1"/>
</dbReference>
<organism evidence="6 7">
    <name type="scientific">Mycolicibacterium murale</name>
    <dbReference type="NCBI Taxonomy" id="182220"/>
    <lineage>
        <taxon>Bacteria</taxon>
        <taxon>Bacillati</taxon>
        <taxon>Actinomycetota</taxon>
        <taxon>Actinomycetes</taxon>
        <taxon>Mycobacteriales</taxon>
        <taxon>Mycobacteriaceae</taxon>
        <taxon>Mycolicibacterium</taxon>
    </lineage>
</organism>
<dbReference type="AlphaFoldDB" id="A0A7I9WJE8"/>
<keyword evidence="4" id="KW-0862">Zinc</keyword>
<evidence type="ECO:0000313" key="6">
    <source>
        <dbReference type="EMBL" id="GFG57865.1"/>
    </source>
</evidence>
<keyword evidence="2" id="KW-0479">Metal-binding</keyword>
<evidence type="ECO:0000256" key="2">
    <source>
        <dbReference type="ARBA" id="ARBA00022723"/>
    </source>
</evidence>
<dbReference type="Proteomes" id="UP000465241">
    <property type="component" value="Unassembled WGS sequence"/>
</dbReference>
<proteinExistence type="inferred from homology"/>
<dbReference type="PANTHER" id="PTHR42978:SF6">
    <property type="entry name" value="QUORUM-QUENCHING LACTONASE YTNP-RELATED"/>
    <property type="match status" value="1"/>
</dbReference>
<protein>
    <submittedName>
        <fullName evidence="6">MBL fold hydrolase</fullName>
    </submittedName>
</protein>
<evidence type="ECO:0000256" key="1">
    <source>
        <dbReference type="ARBA" id="ARBA00007749"/>
    </source>
</evidence>
<dbReference type="SUPFAM" id="SSF56281">
    <property type="entry name" value="Metallo-hydrolase/oxidoreductase"/>
    <property type="match status" value="1"/>
</dbReference>
<dbReference type="InterPro" id="IPR051013">
    <property type="entry name" value="MBL_superfamily_lactonases"/>
</dbReference>
<dbReference type="SMART" id="SM00849">
    <property type="entry name" value="Lactamase_B"/>
    <property type="match status" value="1"/>
</dbReference>